<name>A0A0F4YTB1_RASE3</name>
<accession>A0A0F4YTB1</accession>
<organism evidence="1 2">
    <name type="scientific">Rasamsonia emersonii (strain ATCC 16479 / CBS 393.64 / IMI 116815)</name>
    <dbReference type="NCBI Taxonomy" id="1408163"/>
    <lineage>
        <taxon>Eukaryota</taxon>
        <taxon>Fungi</taxon>
        <taxon>Dikarya</taxon>
        <taxon>Ascomycota</taxon>
        <taxon>Pezizomycotina</taxon>
        <taxon>Eurotiomycetes</taxon>
        <taxon>Eurotiomycetidae</taxon>
        <taxon>Eurotiales</taxon>
        <taxon>Trichocomaceae</taxon>
        <taxon>Rasamsonia</taxon>
    </lineage>
</organism>
<dbReference type="AlphaFoldDB" id="A0A0F4YTB1"/>
<dbReference type="Proteomes" id="UP000053958">
    <property type="component" value="Unassembled WGS sequence"/>
</dbReference>
<dbReference type="EMBL" id="LASV01000183">
    <property type="protein sequence ID" value="KKA21479.1"/>
    <property type="molecule type" value="Genomic_DNA"/>
</dbReference>
<gene>
    <name evidence="1" type="ORF">T310_4514</name>
</gene>
<dbReference type="GeneID" id="25316862"/>
<sequence>MKWAIPVVIGQYGSCNDCISLSDAKTMLTFIPQSHFLTCWMSSSTFGGSSIALPRVIDNAAQFAAAVVATSENDSVRSCGYPEMTLIDPMKGSFHVENRLSYNRHWLLPK</sequence>
<proteinExistence type="predicted"/>
<reference evidence="1 2" key="1">
    <citation type="submission" date="2015-04" db="EMBL/GenBank/DDBJ databases">
        <authorList>
            <person name="Heijne W.H."/>
            <person name="Fedorova N.D."/>
            <person name="Nierman W.C."/>
            <person name="Vollebregt A.W."/>
            <person name="Zhao Z."/>
            <person name="Wu L."/>
            <person name="Kumar M."/>
            <person name="Stam H."/>
            <person name="van den Berg M.A."/>
            <person name="Pel H.J."/>
        </authorList>
    </citation>
    <scope>NUCLEOTIDE SEQUENCE [LARGE SCALE GENOMIC DNA]</scope>
    <source>
        <strain evidence="1 2">CBS 393.64</strain>
    </source>
</reference>
<dbReference type="RefSeq" id="XP_013328091.1">
    <property type="nucleotide sequence ID" value="XM_013472637.1"/>
</dbReference>
<comment type="caution">
    <text evidence="1">The sequence shown here is derived from an EMBL/GenBank/DDBJ whole genome shotgun (WGS) entry which is preliminary data.</text>
</comment>
<keyword evidence="2" id="KW-1185">Reference proteome</keyword>
<evidence type="ECO:0000313" key="1">
    <source>
        <dbReference type="EMBL" id="KKA21479.1"/>
    </source>
</evidence>
<evidence type="ECO:0000313" key="2">
    <source>
        <dbReference type="Proteomes" id="UP000053958"/>
    </source>
</evidence>
<protein>
    <submittedName>
        <fullName evidence="1">Uncharacterized protein</fullName>
    </submittedName>
</protein>